<evidence type="ECO:0000256" key="1">
    <source>
        <dbReference type="ARBA" id="ARBA00004123"/>
    </source>
</evidence>
<evidence type="ECO:0000256" key="2">
    <source>
        <dbReference type="ARBA" id="ARBA00010900"/>
    </source>
</evidence>
<feature type="compositionally biased region" description="Acidic residues" evidence="8">
    <location>
        <begin position="141"/>
        <end position="150"/>
    </location>
</feature>
<evidence type="ECO:0000259" key="10">
    <source>
        <dbReference type="PROSITE" id="PS50174"/>
    </source>
</evidence>
<organism evidence="11 12">
    <name type="scientific">Prunus dulcis</name>
    <name type="common">Almond</name>
    <name type="synonym">Amygdalus dulcis</name>
    <dbReference type="NCBI Taxonomy" id="3755"/>
    <lineage>
        <taxon>Eukaryota</taxon>
        <taxon>Viridiplantae</taxon>
        <taxon>Streptophyta</taxon>
        <taxon>Embryophyta</taxon>
        <taxon>Tracheophyta</taxon>
        <taxon>Spermatophyta</taxon>
        <taxon>Magnoliopsida</taxon>
        <taxon>eudicotyledons</taxon>
        <taxon>Gunneridae</taxon>
        <taxon>Pentapetalae</taxon>
        <taxon>rosids</taxon>
        <taxon>fabids</taxon>
        <taxon>Rosales</taxon>
        <taxon>Rosaceae</taxon>
        <taxon>Amygdaloideae</taxon>
        <taxon>Amygdaleae</taxon>
        <taxon>Prunus</taxon>
    </lineage>
</organism>
<feature type="coiled-coil region" evidence="7">
    <location>
        <begin position="376"/>
        <end position="417"/>
    </location>
</feature>
<dbReference type="Pfam" id="PF12457">
    <property type="entry name" value="TIP_N"/>
    <property type="match status" value="1"/>
</dbReference>
<keyword evidence="3" id="KW-0507">mRNA processing</keyword>
<evidence type="ECO:0000256" key="9">
    <source>
        <dbReference type="SAM" id="Phobius"/>
    </source>
</evidence>
<protein>
    <submittedName>
        <fullName evidence="11">PREDICTED: tuftelin-interacting</fullName>
    </submittedName>
</protein>
<dbReference type="InterPro" id="IPR010298">
    <property type="entry name" value="YacP-like"/>
</dbReference>
<keyword evidence="6" id="KW-0539">Nucleus</keyword>
<feature type="region of interest" description="Disordered" evidence="8">
    <location>
        <begin position="134"/>
        <end position="212"/>
    </location>
</feature>
<gene>
    <name evidence="11" type="ORF">ALMOND_2B012203</name>
</gene>
<dbReference type="FunCoup" id="A0A5E4FGA5">
    <property type="interactions" value="3214"/>
</dbReference>
<dbReference type="OMA" id="CEQDIIQ"/>
<keyword evidence="9" id="KW-1133">Transmembrane helix</keyword>
<proteinExistence type="inferred from homology"/>
<feature type="compositionally biased region" description="Basic and acidic residues" evidence="8">
    <location>
        <begin position="161"/>
        <end position="177"/>
    </location>
</feature>
<evidence type="ECO:0000313" key="12">
    <source>
        <dbReference type="Proteomes" id="UP000327085"/>
    </source>
</evidence>
<reference evidence="12" key="1">
    <citation type="journal article" date="2020" name="Plant J.">
        <title>Transposons played a major role in the diversification between the closely related almond and peach genomes: results from the almond genome sequence.</title>
        <authorList>
            <person name="Alioto T."/>
            <person name="Alexiou K.G."/>
            <person name="Bardil A."/>
            <person name="Barteri F."/>
            <person name="Castanera R."/>
            <person name="Cruz F."/>
            <person name="Dhingra A."/>
            <person name="Duval H."/>
            <person name="Fernandez I Marti A."/>
            <person name="Frias L."/>
            <person name="Galan B."/>
            <person name="Garcia J.L."/>
            <person name="Howad W."/>
            <person name="Gomez-Garrido J."/>
            <person name="Gut M."/>
            <person name="Julca I."/>
            <person name="Morata J."/>
            <person name="Puigdomenech P."/>
            <person name="Ribeca P."/>
            <person name="Rubio Cabetas M.J."/>
            <person name="Vlasova A."/>
            <person name="Wirthensohn M."/>
            <person name="Garcia-Mas J."/>
            <person name="Gabaldon T."/>
            <person name="Casacuberta J.M."/>
            <person name="Arus P."/>
        </authorList>
    </citation>
    <scope>NUCLEOTIDE SEQUENCE [LARGE SCALE GENOMIC DNA]</scope>
    <source>
        <strain evidence="12">cv. Texas</strain>
    </source>
</reference>
<evidence type="ECO:0000256" key="4">
    <source>
        <dbReference type="ARBA" id="ARBA00022728"/>
    </source>
</evidence>
<dbReference type="Pfam" id="PF01585">
    <property type="entry name" value="G-patch"/>
    <property type="match status" value="1"/>
</dbReference>
<dbReference type="Pfam" id="PF05991">
    <property type="entry name" value="NYN_YacP"/>
    <property type="match status" value="1"/>
</dbReference>
<name>A0A5E4FGA5_PRUDU</name>
<dbReference type="AlphaFoldDB" id="A0A5E4FGA5"/>
<evidence type="ECO:0000313" key="11">
    <source>
        <dbReference type="EMBL" id="VVA26927.1"/>
    </source>
</evidence>
<dbReference type="InterPro" id="IPR000467">
    <property type="entry name" value="G_patch_dom"/>
</dbReference>
<dbReference type="InterPro" id="IPR045211">
    <property type="entry name" value="TFP11/STIP/Ntr1"/>
</dbReference>
<dbReference type="Proteomes" id="UP000327085">
    <property type="component" value="Chromosome 1"/>
</dbReference>
<feature type="compositionally biased region" description="Gly residues" evidence="8">
    <location>
        <begin position="198"/>
        <end position="212"/>
    </location>
</feature>
<sequence length="1028" mass="116045">MDDYQEMERFGMEKDYEDGQWIGGEFYYRKRKDKRVQTKDDVLYGIFSADSDDDDEDNEGSRKRRKDRKVVDLTKPVNFVSTGIVVPNQEMDNNSKQQNDDLGATGVATSGLGFGVATASGLGFNNLNSGLGFNSNSDPTGGEEEDEENDSNFLPTAFGKKIKEGAERRQKEREKLKLLKQTTIQSRSRRDSEESQFGLGGASGGGGDGGLGAFEKHTKGIGMRMLKNMGYKGGGLGKNQQGILAPIEAKLRPKNMGMGFNDYEETKIKRPGLQELEAEKPSKPLPAVSSSTTTKKSLSWKKAVANRANKDHYVSAKELLAKKQEESTEVFVHKVVDMRGPQVRVLTNLENLNAEEKAREEDIPMPELQHNLRLILDLAELDIQKIDRDLRNERDTAISLNQEKERLATEVARQKQHLDSLGDIMNVLDRLGEENIMGALTLDSLAKDFGDLQKRYADDYKICNLSCIACSFAIPLFIRMFQGWDPLRNPSHGLNVVSSWKGLLHGEGEREQYLDIWDNTMPPYTQLVSEVVLPAVRIAGVNTWQAKDPEPMLRFLESWEKLLPSSVLHAILDMVVFPKLKDAVDLWEPHRDTVPIHVWVHPWLPLLGHKLEELYHTIRFKLSNVLGAWHPSDASAYTILSPWKKVFDSASWEQLMHRFIVPKLQLVLQDFQVNPADQRLDQFNWVMSWASAIPIHLMVDMMDKFFFTKWLQVLYHWLCSNPNFEEVLNWYKGWKELIPEELHANESIRYQLNCGLDMMNRAVEGMEVVQPGLKENISYLRVLEQRQFEAQQKAAAAQANLGGTAHMDGSGNEMSLKDVIEAHAQQHGLLFRPKPGRMHNGHQIYGFGNVSIIVDSLNQKVYAQTEESWSLVSLERVDVVSSSESCADAWIEKEVVALREDRCPKVRVVTSDRIQQRAAHGAGAFIWSCNVLVSEIKASQKEFEGMLQEHRSKSGSVYLFIYLFLIAKFRKGSGKTVTHGYYGGLNPRPLGSTPKAWANPTNTPLGVVFGAMISSPIVVFTAVTCYIY</sequence>
<evidence type="ECO:0000256" key="6">
    <source>
        <dbReference type="ARBA" id="ARBA00023242"/>
    </source>
</evidence>
<evidence type="ECO:0000256" key="8">
    <source>
        <dbReference type="SAM" id="MobiDB-lite"/>
    </source>
</evidence>
<dbReference type="PROSITE" id="PS50174">
    <property type="entry name" value="G_PATCH"/>
    <property type="match status" value="1"/>
</dbReference>
<dbReference type="InParanoid" id="A0A5E4FGA5"/>
<comment type="similarity">
    <text evidence="2">Belongs to the TFP11/STIP family.</text>
</comment>
<feature type="domain" description="G-patch" evidence="10">
    <location>
        <begin position="218"/>
        <end position="263"/>
    </location>
</feature>
<comment type="subcellular location">
    <subcellularLocation>
        <location evidence="1">Nucleus</location>
    </subcellularLocation>
</comment>
<dbReference type="SMART" id="SM00443">
    <property type="entry name" value="G_patch"/>
    <property type="match status" value="1"/>
</dbReference>
<keyword evidence="4" id="KW-0747">Spliceosome</keyword>
<dbReference type="GO" id="GO:0071008">
    <property type="term" value="C:U2-type post-mRNA release spliceosomal complex"/>
    <property type="evidence" value="ECO:0007669"/>
    <property type="project" value="TreeGrafter"/>
</dbReference>
<evidence type="ECO:0000256" key="5">
    <source>
        <dbReference type="ARBA" id="ARBA00023187"/>
    </source>
</evidence>
<dbReference type="GO" id="GO:0003676">
    <property type="term" value="F:nucleic acid binding"/>
    <property type="evidence" value="ECO:0007669"/>
    <property type="project" value="InterPro"/>
</dbReference>
<keyword evidence="9" id="KW-0472">Membrane</keyword>
<accession>A0A5E4FGA5</accession>
<dbReference type="InterPro" id="IPR022159">
    <property type="entry name" value="STIP/TFIP11_N"/>
</dbReference>
<dbReference type="GO" id="GO:0000390">
    <property type="term" value="P:spliceosomal complex disassembly"/>
    <property type="evidence" value="ECO:0007669"/>
    <property type="project" value="InterPro"/>
</dbReference>
<keyword evidence="7" id="KW-0175">Coiled coil</keyword>
<keyword evidence="9" id="KW-0812">Transmembrane</keyword>
<dbReference type="EMBL" id="CABIKO010000113">
    <property type="protein sequence ID" value="VVA26927.1"/>
    <property type="molecule type" value="Genomic_DNA"/>
</dbReference>
<dbReference type="InterPro" id="IPR022783">
    <property type="entry name" value="GCFC_dom"/>
</dbReference>
<evidence type="ECO:0000256" key="7">
    <source>
        <dbReference type="SAM" id="Coils"/>
    </source>
</evidence>
<keyword evidence="5" id="KW-0508">mRNA splicing</keyword>
<evidence type="ECO:0000256" key="3">
    <source>
        <dbReference type="ARBA" id="ARBA00022664"/>
    </source>
</evidence>
<dbReference type="Gramene" id="VVA26927">
    <property type="protein sequence ID" value="VVA26927"/>
    <property type="gene ID" value="Prudul26B012203"/>
</dbReference>
<feature type="transmembrane region" description="Helical" evidence="9">
    <location>
        <begin position="1005"/>
        <end position="1027"/>
    </location>
</feature>
<feature type="region of interest" description="Disordered" evidence="8">
    <location>
        <begin position="86"/>
        <end position="109"/>
    </location>
</feature>
<feature type="region of interest" description="Disordered" evidence="8">
    <location>
        <begin position="47"/>
        <end position="69"/>
    </location>
</feature>
<dbReference type="PANTHER" id="PTHR23329:SF1">
    <property type="entry name" value="TUFTELIN-INTERACTING PROTEIN 11"/>
    <property type="match status" value="1"/>
</dbReference>
<dbReference type="Pfam" id="PF07842">
    <property type="entry name" value="GCFC"/>
    <property type="match status" value="1"/>
</dbReference>
<dbReference type="PANTHER" id="PTHR23329">
    <property type="entry name" value="TUFTELIN-INTERACTING PROTEIN 11-RELATED"/>
    <property type="match status" value="1"/>
</dbReference>